<feature type="compositionally biased region" description="Pro residues" evidence="2">
    <location>
        <begin position="550"/>
        <end position="560"/>
    </location>
</feature>
<feature type="compositionally biased region" description="Basic and acidic residues" evidence="2">
    <location>
        <begin position="388"/>
        <end position="405"/>
    </location>
</feature>
<feature type="compositionally biased region" description="Low complexity" evidence="2">
    <location>
        <begin position="378"/>
        <end position="387"/>
    </location>
</feature>
<feature type="region of interest" description="Disordered" evidence="2">
    <location>
        <begin position="546"/>
        <end position="583"/>
    </location>
</feature>
<accession>A0A835YLS2</accession>
<reference evidence="3" key="1">
    <citation type="submission" date="2021-02" db="EMBL/GenBank/DDBJ databases">
        <title>First Annotated Genome of the Yellow-green Alga Tribonema minus.</title>
        <authorList>
            <person name="Mahan K.M."/>
        </authorList>
    </citation>
    <scope>NUCLEOTIDE SEQUENCE</scope>
    <source>
        <strain evidence="3">UTEX B ZZ1240</strain>
    </source>
</reference>
<feature type="region of interest" description="Disordered" evidence="2">
    <location>
        <begin position="232"/>
        <end position="267"/>
    </location>
</feature>
<dbReference type="EMBL" id="JAFCMP010000523">
    <property type="protein sequence ID" value="KAG5177692.1"/>
    <property type="molecule type" value="Genomic_DNA"/>
</dbReference>
<organism evidence="3 4">
    <name type="scientific">Tribonema minus</name>
    <dbReference type="NCBI Taxonomy" id="303371"/>
    <lineage>
        <taxon>Eukaryota</taxon>
        <taxon>Sar</taxon>
        <taxon>Stramenopiles</taxon>
        <taxon>Ochrophyta</taxon>
        <taxon>PX clade</taxon>
        <taxon>Xanthophyceae</taxon>
        <taxon>Tribonematales</taxon>
        <taxon>Tribonemataceae</taxon>
        <taxon>Tribonema</taxon>
    </lineage>
</organism>
<comment type="caution">
    <text evidence="3">The sequence shown here is derived from an EMBL/GenBank/DDBJ whole genome shotgun (WGS) entry which is preliminary data.</text>
</comment>
<name>A0A835YLS2_9STRA</name>
<feature type="compositionally biased region" description="Acidic residues" evidence="2">
    <location>
        <begin position="57"/>
        <end position="74"/>
    </location>
</feature>
<feature type="compositionally biased region" description="Low complexity" evidence="2">
    <location>
        <begin position="163"/>
        <end position="179"/>
    </location>
</feature>
<feature type="coiled-coil region" evidence="1">
    <location>
        <begin position="292"/>
        <end position="333"/>
    </location>
</feature>
<dbReference type="AlphaFoldDB" id="A0A835YLS2"/>
<feature type="region of interest" description="Disordered" evidence="2">
    <location>
        <begin position="163"/>
        <end position="194"/>
    </location>
</feature>
<evidence type="ECO:0000256" key="2">
    <source>
        <dbReference type="SAM" id="MobiDB-lite"/>
    </source>
</evidence>
<evidence type="ECO:0000313" key="3">
    <source>
        <dbReference type="EMBL" id="KAG5177692.1"/>
    </source>
</evidence>
<evidence type="ECO:0000313" key="4">
    <source>
        <dbReference type="Proteomes" id="UP000664859"/>
    </source>
</evidence>
<gene>
    <name evidence="3" type="ORF">JKP88DRAFT_350675</name>
</gene>
<feature type="region of interest" description="Disordered" evidence="2">
    <location>
        <begin position="378"/>
        <end position="405"/>
    </location>
</feature>
<evidence type="ECO:0000256" key="1">
    <source>
        <dbReference type="SAM" id="Coils"/>
    </source>
</evidence>
<keyword evidence="1" id="KW-0175">Coiled coil</keyword>
<keyword evidence="4" id="KW-1185">Reference proteome</keyword>
<sequence length="608" mass="63874">MHNGTDTEDDLVELLNEFGTIRLDTDLQSGLLDPHRLLSFVSSYRRQASYGASDSASDADEGDSSGTDTDEEANSDERFRELEDVVRKSAAFVNASTASDSSSGPVQACRQRFSGFAAAPATAAVPACCADAAVAAHALFKNCSGTITRRCCGSGISARKRPGAAASAADAAQAQQRRQQSPRRRQPPPYEEQPWLRAHDGAADDGAADNDAQSDAYLASPRLAFGAELSVSGSGRGEAGPSYAMPTKNFMSKVGRDPGSGWRAGEGSVTAGADLERLQQHDRERRVCLEENRKAKLRLEGQRRTIRELEHVVATLRQELAEAKADGAAAAKRPAAAPCALCRGGAAQRAAAPAAAAAEERAITAALRKSAAAAEAEAERQAATARAAEAERQVTEARATEARRREASAVLKRSLRAAQERAEAAEAHATGLAAAVAQAKRAAAEQRKEARAAARLARRWAARAAELEAEAGGARAAAADASLRAGGAEAERDACMLRLAALQRQVSRLEGELASAAAATHLRHADDIASRALRSWKLESAAARIARRPTPAPPPPPPPAVHVANRDPSNASVSEGAAVGDGGDSIASAALSDRYHKLQSLYKRVYRR</sequence>
<dbReference type="Proteomes" id="UP000664859">
    <property type="component" value="Unassembled WGS sequence"/>
</dbReference>
<feature type="region of interest" description="Disordered" evidence="2">
    <location>
        <begin position="51"/>
        <end position="78"/>
    </location>
</feature>
<proteinExistence type="predicted"/>
<protein>
    <submittedName>
        <fullName evidence="3">Uncharacterized protein</fullName>
    </submittedName>
</protein>